<evidence type="ECO:0000256" key="5">
    <source>
        <dbReference type="ARBA" id="ARBA00022490"/>
    </source>
</evidence>
<dbReference type="Gene3D" id="3.20.20.140">
    <property type="entry name" value="Metal-dependent hydrolases"/>
    <property type="match status" value="1"/>
</dbReference>
<comment type="function">
    <text evidence="10">DNA polymerase III is a complex, multichain enzyme responsible for most of the replicative synthesis in bacteria. This DNA polymerase also exhibits 3' to 5' exonuclease activity. The alpha chain is the DNA polymerase.</text>
</comment>
<evidence type="ECO:0000313" key="14">
    <source>
        <dbReference type="EMBL" id="QJC27771.1"/>
    </source>
</evidence>
<keyword evidence="8" id="KW-0235">DNA replication</keyword>
<dbReference type="GO" id="GO:0005737">
    <property type="term" value="C:cytoplasm"/>
    <property type="evidence" value="ECO:0007669"/>
    <property type="project" value="UniProtKB-SubCell"/>
</dbReference>
<comment type="subcellular location">
    <subcellularLocation>
        <location evidence="1">Cytoplasm</location>
    </subcellularLocation>
</comment>
<dbReference type="CDD" id="cd07433">
    <property type="entry name" value="PHP_PolIIIA_DnaE1"/>
    <property type="match status" value="1"/>
</dbReference>
<dbReference type="GO" id="GO:0008408">
    <property type="term" value="F:3'-5' exonuclease activity"/>
    <property type="evidence" value="ECO:0007669"/>
    <property type="project" value="InterPro"/>
</dbReference>
<evidence type="ECO:0000256" key="8">
    <source>
        <dbReference type="ARBA" id="ARBA00022705"/>
    </source>
</evidence>
<dbReference type="InterPro" id="IPR040982">
    <property type="entry name" value="DNA_pol3_finger"/>
</dbReference>
<keyword evidence="9" id="KW-0239">DNA-directed DNA polymerase</keyword>
<proteinExistence type="inferred from homology"/>
<dbReference type="PANTHER" id="PTHR32294:SF0">
    <property type="entry name" value="DNA POLYMERASE III SUBUNIT ALPHA"/>
    <property type="match status" value="1"/>
</dbReference>
<organism evidence="14 15">
    <name type="scientific">Anaplasma platys</name>
    <dbReference type="NCBI Taxonomy" id="949"/>
    <lineage>
        <taxon>Bacteria</taxon>
        <taxon>Pseudomonadati</taxon>
        <taxon>Pseudomonadota</taxon>
        <taxon>Alphaproteobacteria</taxon>
        <taxon>Rickettsiales</taxon>
        <taxon>Anaplasmataceae</taxon>
        <taxon>Anaplasma</taxon>
    </lineage>
</organism>
<dbReference type="EMBL" id="CP046391">
    <property type="protein sequence ID" value="QJC27771.1"/>
    <property type="molecule type" value="Genomic_DNA"/>
</dbReference>
<dbReference type="InterPro" id="IPR011708">
    <property type="entry name" value="DNA_pol3_alpha_NTPase_dom"/>
</dbReference>
<dbReference type="InterPro" id="IPR004013">
    <property type="entry name" value="PHP_dom"/>
</dbReference>
<accession>A0A858PYT3</accession>
<dbReference type="PANTHER" id="PTHR32294">
    <property type="entry name" value="DNA POLYMERASE III SUBUNIT ALPHA"/>
    <property type="match status" value="1"/>
</dbReference>
<evidence type="ECO:0000313" key="15">
    <source>
        <dbReference type="Proteomes" id="UP000500930"/>
    </source>
</evidence>
<dbReference type="RefSeq" id="WP_174764269.1">
    <property type="nucleotide sequence ID" value="NZ_CP046391.1"/>
</dbReference>
<dbReference type="NCBIfam" id="TIGR00594">
    <property type="entry name" value="polc"/>
    <property type="match status" value="1"/>
</dbReference>
<dbReference type="InterPro" id="IPR003141">
    <property type="entry name" value="Pol/His_phosphatase_N"/>
</dbReference>
<dbReference type="KEGG" id="aplt:ANPL_03600"/>
<gene>
    <name evidence="14" type="primary">dnaE1</name>
    <name evidence="14" type="ORF">ANPL_03600</name>
</gene>
<dbReference type="NCBIfam" id="NF004226">
    <property type="entry name" value="PRK05673.1"/>
    <property type="match status" value="1"/>
</dbReference>
<dbReference type="InterPro" id="IPR016195">
    <property type="entry name" value="Pol/histidinol_Pase-like"/>
</dbReference>
<dbReference type="SMART" id="SM00481">
    <property type="entry name" value="POLIIIAc"/>
    <property type="match status" value="1"/>
</dbReference>
<evidence type="ECO:0000256" key="11">
    <source>
        <dbReference type="ARBA" id="ARBA00026073"/>
    </source>
</evidence>
<dbReference type="Pfam" id="PF14579">
    <property type="entry name" value="HHH_6"/>
    <property type="match status" value="1"/>
</dbReference>
<keyword evidence="6" id="KW-0808">Transferase</keyword>
<protein>
    <recommendedName>
        <fullName evidence="4">DNA polymerase III subunit alpha</fullName>
        <ecNumber evidence="3">2.7.7.7</ecNumber>
    </recommendedName>
</protein>
<dbReference type="AlphaFoldDB" id="A0A858PYT3"/>
<evidence type="ECO:0000256" key="1">
    <source>
        <dbReference type="ARBA" id="ARBA00004496"/>
    </source>
</evidence>
<evidence type="ECO:0000256" key="7">
    <source>
        <dbReference type="ARBA" id="ARBA00022695"/>
    </source>
</evidence>
<name>A0A858PYT3_9RICK</name>
<dbReference type="EC" id="2.7.7.7" evidence="3"/>
<dbReference type="Pfam" id="PF02811">
    <property type="entry name" value="PHP"/>
    <property type="match status" value="1"/>
</dbReference>
<dbReference type="Gene3D" id="1.10.150.870">
    <property type="match status" value="1"/>
</dbReference>
<keyword evidence="7" id="KW-0548">Nucleotidyltransferase</keyword>
<dbReference type="InterPro" id="IPR049821">
    <property type="entry name" value="PolIIIA_DnaE1_PHP"/>
</dbReference>
<evidence type="ECO:0000256" key="3">
    <source>
        <dbReference type="ARBA" id="ARBA00012417"/>
    </source>
</evidence>
<evidence type="ECO:0000256" key="12">
    <source>
        <dbReference type="ARBA" id="ARBA00049244"/>
    </source>
</evidence>
<evidence type="ECO:0000256" key="2">
    <source>
        <dbReference type="ARBA" id="ARBA00009496"/>
    </source>
</evidence>
<dbReference type="Proteomes" id="UP000500930">
    <property type="component" value="Chromosome"/>
</dbReference>
<evidence type="ECO:0000256" key="9">
    <source>
        <dbReference type="ARBA" id="ARBA00022932"/>
    </source>
</evidence>
<evidence type="ECO:0000256" key="4">
    <source>
        <dbReference type="ARBA" id="ARBA00019114"/>
    </source>
</evidence>
<dbReference type="InterPro" id="IPR004805">
    <property type="entry name" value="DnaE2/DnaE/PolC"/>
</dbReference>
<dbReference type="Pfam" id="PF07733">
    <property type="entry name" value="DNA_pol3_alpha"/>
    <property type="match status" value="1"/>
</dbReference>
<comment type="subunit">
    <text evidence="11">DNA polymerase III contains a core (composed of alpha, epsilon and theta chains) that associates with a tau subunit. This core dimerizes to form the POLIII' complex. PolIII' associates with the gamma complex (composed of gamma, delta, delta', psi and chi chains) and with the beta chain to form the complete DNA polymerase III complex.</text>
</comment>
<dbReference type="SUPFAM" id="SSF89550">
    <property type="entry name" value="PHP domain-like"/>
    <property type="match status" value="1"/>
</dbReference>
<feature type="domain" description="Polymerase/histidinol phosphatase N-terminal" evidence="13">
    <location>
        <begin position="6"/>
        <end position="73"/>
    </location>
</feature>
<dbReference type="GO" id="GO:0003887">
    <property type="term" value="F:DNA-directed DNA polymerase activity"/>
    <property type="evidence" value="ECO:0007669"/>
    <property type="project" value="UniProtKB-KW"/>
</dbReference>
<keyword evidence="15" id="KW-1185">Reference proteome</keyword>
<sequence>MDEIFIHLRTHSDYSLLEGMIKIESLVSMCVEQKMPAIALTDSGNLFGSLEFADRAASAGVQPIIGCNVMVENEGENLGDIGLLVRNQEGFVNLTALISDGFRDNQIEKTNRVNINRLLELREGLIIITGGHDDILARILLNKAGNPAVLNSIIQAFRNNIFVEIQRHGLGAQKEVEGLLLRFAYSNDLPLLATNDVFFANKSDFQAHDVLSCISSGSYVVQEDRHRLTPEHYFKTAREMYELFADIPEAVRNTVILAQRCSFIQEVKKPQLPHYPCSEGRTEAEELTELAFQGLEERLQAKGLAGNSEQKVTYTDRLQYELGVVISMDYSGYFLIVADFIRWSKKNNIMVGPGRGSGAGSLISWTLGITDLDPIEFGLIFERFLNPARVSMPDFDIDFCQEKRDKVIEYVQAKYGYVAHIITFGKLQARAVLRDVGRVMQIPYAHIDKICKMIPHDPISPVTLSEAIEMDQNLRAEQENDEAVAKLIEIALKLEGLYRHASVHAAGIVICDKPLENFVPLYYEKSCALPITQYNMKYVERAGLVKFDFLGLRTLTVIDQICALIKQRGGQIELSSVPLDDRKTYEMLSAGDSVGVFQLESAGMREAICKLRPDSIQDIIALISLYRPGPMNNIAVYIARKHGLEEPDYIHPMLECVLKETFGVVIYQEQVMEIARILAGYSLGAADLLRRAMGKKIKEEMDRQRQDFVDGAVNNGIEKSKASHIFDLVAKFAGYGFNKSHAAAYALISFQTAYLRANFTKEFFTASMNLDIDDKDKLGLLCMQAKLCGIEVVPPDINLSSAEFTIVGDTIRFGLGALKNVGLATAQEIIPENGERYSDIWEFISKIRVKSPMKRTMESLIRSGALDSIHPNRRQLLVSVNTILNMLENKKISNDANQYSLFGETEESKLEEVEDWNEDEKVENEFSVLGFYLKYHPMSKYQKLLSKLGVKFVSHSQESQTSGVTKCAGVIFNVKMRSVNRERFAIVRVSDPNGMNDVAFYNSKTIEDNRDLFFSGSFVLIDMDYNVNKSRLIGRGICNFNEGLAAMVRRVKSIAIHLGRNEPVVPALQEILIQKSRGGTEVYLELISAGKLVLIRLPGVFLMTPEVLAKIFNIEGVVDVTINHRGYV</sequence>
<comment type="catalytic activity">
    <reaction evidence="12">
        <text>DNA(n) + a 2'-deoxyribonucleoside 5'-triphosphate = DNA(n+1) + diphosphate</text>
        <dbReference type="Rhea" id="RHEA:22508"/>
        <dbReference type="Rhea" id="RHEA-COMP:17339"/>
        <dbReference type="Rhea" id="RHEA-COMP:17340"/>
        <dbReference type="ChEBI" id="CHEBI:33019"/>
        <dbReference type="ChEBI" id="CHEBI:61560"/>
        <dbReference type="ChEBI" id="CHEBI:173112"/>
        <dbReference type="EC" id="2.7.7.7"/>
    </reaction>
</comment>
<dbReference type="GO" id="GO:0006260">
    <property type="term" value="P:DNA replication"/>
    <property type="evidence" value="ECO:0007669"/>
    <property type="project" value="UniProtKB-KW"/>
</dbReference>
<comment type="similarity">
    <text evidence="2">Belongs to the DNA polymerase type-C family. DnaE subfamily.</text>
</comment>
<dbReference type="InterPro" id="IPR029460">
    <property type="entry name" value="DNAPol_HHH"/>
</dbReference>
<keyword evidence="5" id="KW-0963">Cytoplasm</keyword>
<evidence type="ECO:0000259" key="13">
    <source>
        <dbReference type="SMART" id="SM00481"/>
    </source>
</evidence>
<evidence type="ECO:0000256" key="10">
    <source>
        <dbReference type="ARBA" id="ARBA00025611"/>
    </source>
</evidence>
<reference evidence="14 15" key="1">
    <citation type="journal article" date="2020" name="Pathogens">
        <title>First Whole Genome Sequence of Anaplasma platys, an Obligate Intracellular Rickettsial Pathogen of Dogs.</title>
        <authorList>
            <person name="Llanes A."/>
            <person name="Rajeev S."/>
        </authorList>
    </citation>
    <scope>NUCLEOTIDE SEQUENCE [LARGE SCALE GENOMIC DNA]</scope>
    <source>
        <strain evidence="14 15">S3</strain>
    </source>
</reference>
<dbReference type="Pfam" id="PF17657">
    <property type="entry name" value="DNA_pol3_finger"/>
    <property type="match status" value="1"/>
</dbReference>
<dbReference type="Gene3D" id="1.10.10.1600">
    <property type="entry name" value="Bacterial DNA polymerase III alpha subunit, thumb domain"/>
    <property type="match status" value="1"/>
</dbReference>
<evidence type="ECO:0000256" key="6">
    <source>
        <dbReference type="ARBA" id="ARBA00022679"/>
    </source>
</evidence>
<dbReference type="InterPro" id="IPR041931">
    <property type="entry name" value="DNA_pol3_alpha_thumb_dom"/>
</dbReference>